<name>A0A816J5U3_BRANA</name>
<dbReference type="AlphaFoldDB" id="A0A816J5U3"/>
<proteinExistence type="predicted"/>
<organism evidence="1">
    <name type="scientific">Brassica napus</name>
    <name type="common">Rape</name>
    <dbReference type="NCBI Taxonomy" id="3708"/>
    <lineage>
        <taxon>Eukaryota</taxon>
        <taxon>Viridiplantae</taxon>
        <taxon>Streptophyta</taxon>
        <taxon>Embryophyta</taxon>
        <taxon>Tracheophyta</taxon>
        <taxon>Spermatophyta</taxon>
        <taxon>Magnoliopsida</taxon>
        <taxon>eudicotyledons</taxon>
        <taxon>Gunneridae</taxon>
        <taxon>Pentapetalae</taxon>
        <taxon>rosids</taxon>
        <taxon>malvids</taxon>
        <taxon>Brassicales</taxon>
        <taxon>Brassicaceae</taxon>
        <taxon>Brassiceae</taxon>
        <taxon>Brassica</taxon>
    </lineage>
</organism>
<sequence length="54" mass="6587">MEDIRRRFNPVAMTMTFGILFPRRHTWQFSCPEVMCPRLGHIFKVHKSLYMYIP</sequence>
<reference evidence="1" key="1">
    <citation type="submission" date="2021-01" db="EMBL/GenBank/DDBJ databases">
        <authorList>
            <consortium name="Genoscope - CEA"/>
            <person name="William W."/>
        </authorList>
    </citation>
    <scope>NUCLEOTIDE SEQUENCE</scope>
</reference>
<gene>
    <name evidence="1" type="ORF">DARMORV10_C09P57940.1</name>
</gene>
<accession>A0A816J5U3</accession>
<dbReference type="Proteomes" id="UP001295469">
    <property type="component" value="Chromosome C09"/>
</dbReference>
<dbReference type="EMBL" id="HG994373">
    <property type="protein sequence ID" value="CAF1779559.1"/>
    <property type="molecule type" value="Genomic_DNA"/>
</dbReference>
<evidence type="ECO:0000313" key="1">
    <source>
        <dbReference type="EMBL" id="CAF1779559.1"/>
    </source>
</evidence>
<protein>
    <submittedName>
        <fullName evidence="1">(rape) hypothetical protein</fullName>
    </submittedName>
</protein>